<gene>
    <name evidence="1" type="ORF">LOY88_001649</name>
</gene>
<accession>A0ACB8V1B7</accession>
<dbReference type="EMBL" id="JALBCA010000018">
    <property type="protein sequence ID" value="KAI2390315.1"/>
    <property type="molecule type" value="Genomic_DNA"/>
</dbReference>
<sequence>MDWGLKKKDSAPALTFTGSNNRAVQAPKYTSELPREKAILTTAPNVPPPIVRDYPVLLEVDLTTTTKLAQLTNLYKYEQWTFNDTVPGPFIRARVGDVLELTLTNKDEAGNPHNIDCHAFTGTGGGSVLTTVCICTIVLQTQCLFIANGMYGMIYVQPEKGDLPPVDKEYFVLQSEFYHEPPDVEEDGRRSSTVEFSYPLALREEPNVIVFNGSGSALSLDKPLQARTNDNVRIFFGNAGPNLSSSFHVIGSNFEKLYDKADVLSPPGQSIQTVSVPPGSATIVDMNMVAPGTYTIVDHAIFRMEKGAVGYLNVSGDPRPDICGSKDPQEPCVGCKLHA</sequence>
<organism evidence="1">
    <name type="scientific">Ophidiomyces ophidiicola</name>
    <dbReference type="NCBI Taxonomy" id="1387563"/>
    <lineage>
        <taxon>Eukaryota</taxon>
        <taxon>Fungi</taxon>
        <taxon>Dikarya</taxon>
        <taxon>Ascomycota</taxon>
        <taxon>Pezizomycotina</taxon>
        <taxon>Eurotiomycetes</taxon>
        <taxon>Eurotiomycetidae</taxon>
        <taxon>Onygenales</taxon>
        <taxon>Onygenaceae</taxon>
        <taxon>Ophidiomyces</taxon>
    </lineage>
</organism>
<name>A0ACB8V1B7_9EURO</name>
<protein>
    <submittedName>
        <fullName evidence="1">Uncharacterized protein</fullName>
    </submittedName>
</protein>
<comment type="caution">
    <text evidence="1">The sequence shown here is derived from an EMBL/GenBank/DDBJ whole genome shotgun (WGS) entry which is preliminary data.</text>
</comment>
<reference evidence="1" key="1">
    <citation type="journal article" date="2022" name="bioRxiv">
        <title>Population genetic analysis of Ophidiomyces ophidiicola, the causative agent of snake fungal disease, indicates recent introductions to the USA.</title>
        <authorList>
            <person name="Ladner J.T."/>
            <person name="Palmer J.M."/>
            <person name="Ettinger C.L."/>
            <person name="Stajich J.E."/>
            <person name="Farrell T.M."/>
            <person name="Glorioso B.M."/>
            <person name="Lawson B."/>
            <person name="Price S.J."/>
            <person name="Stengle A.G."/>
            <person name="Grear D.A."/>
            <person name="Lorch J.M."/>
        </authorList>
    </citation>
    <scope>NUCLEOTIDE SEQUENCE</scope>
    <source>
        <strain evidence="1">NWHC 24266-5</strain>
    </source>
</reference>
<evidence type="ECO:0000313" key="1">
    <source>
        <dbReference type="EMBL" id="KAI2390315.1"/>
    </source>
</evidence>
<proteinExistence type="predicted"/>